<dbReference type="PANTHER" id="PTHR31061">
    <property type="entry name" value="LD22376P"/>
    <property type="match status" value="1"/>
</dbReference>
<feature type="transmembrane region" description="Helical" evidence="1">
    <location>
        <begin position="132"/>
        <end position="150"/>
    </location>
</feature>
<dbReference type="RefSeq" id="WP_152761606.1">
    <property type="nucleotide sequence ID" value="NZ_WHLY01000002.1"/>
</dbReference>
<dbReference type="PANTHER" id="PTHR31061:SF24">
    <property type="entry name" value="LD22376P"/>
    <property type="match status" value="1"/>
</dbReference>
<protein>
    <submittedName>
        <fullName evidence="2">DUF5009 domain-containing protein</fullName>
    </submittedName>
</protein>
<feature type="transmembrane region" description="Helical" evidence="1">
    <location>
        <begin position="395"/>
        <end position="416"/>
    </location>
</feature>
<comment type="caution">
    <text evidence="2">The sequence shown here is derived from an EMBL/GenBank/DDBJ whole genome shotgun (WGS) entry which is preliminary data.</text>
</comment>
<proteinExistence type="predicted"/>
<keyword evidence="1" id="KW-0812">Transmembrane</keyword>
<feature type="transmembrane region" description="Helical" evidence="1">
    <location>
        <begin position="48"/>
        <end position="66"/>
    </location>
</feature>
<feature type="transmembrane region" description="Helical" evidence="1">
    <location>
        <begin position="306"/>
        <end position="325"/>
    </location>
</feature>
<feature type="transmembrane region" description="Helical" evidence="1">
    <location>
        <begin position="276"/>
        <end position="294"/>
    </location>
</feature>
<evidence type="ECO:0000313" key="3">
    <source>
        <dbReference type="Proteomes" id="UP000479293"/>
    </source>
</evidence>
<dbReference type="Proteomes" id="UP000479293">
    <property type="component" value="Unassembled WGS sequence"/>
</dbReference>
<feature type="transmembrane region" description="Helical" evidence="1">
    <location>
        <begin position="186"/>
        <end position="205"/>
    </location>
</feature>
<reference evidence="2 3" key="1">
    <citation type="submission" date="2019-10" db="EMBL/GenBank/DDBJ databases">
        <title>Draft Genome Sequence of Cytophagaceae sp. SJW1-29.</title>
        <authorList>
            <person name="Choi A."/>
        </authorList>
    </citation>
    <scope>NUCLEOTIDE SEQUENCE [LARGE SCALE GENOMIC DNA]</scope>
    <source>
        <strain evidence="2 3">SJW1-29</strain>
    </source>
</reference>
<keyword evidence="1" id="KW-1133">Transmembrane helix</keyword>
<feature type="transmembrane region" description="Helical" evidence="1">
    <location>
        <begin position="78"/>
        <end position="95"/>
    </location>
</feature>
<sequence>MKDRLLSLDVLRGLTIMLMTIVNNPGDWGSVYAPFLHAEWHGCTPTDLVFPTFLFIVGITTVLATPRKVLDRVTWQKILTRFLRIFCLGLFLNFFSKIHLLGLEGSSLLIVRLFITALVVVALFGEYARQRQLYVALGIFVLMLILAFGGFEDYANVRIPGVLQRIAVVYLVVSLLYLTTSTSVQAMVGIVILLLYWALMTLVPVPEVGAANVAKGTNLAAWLDYALLPNHLWVTSKTWDPEGILSTLPAIGTGIAGLLTGTLLRSTLTKEKKVWYMLMIGMTGIGLGLLWNVIFPINKALWTSSYVLYAAGIALVLLAGLYLVIDYKQWTKGWIVPFLIFGVNPMVVFYFSGIIPRALNGIKVPHPIDPAHDPIGLQSYLYTYQIAPYFSEPKVASLAGALIYLAIWLVILSVFYRKRMIFKV</sequence>
<feature type="transmembrane region" description="Helical" evidence="1">
    <location>
        <begin position="334"/>
        <end position="355"/>
    </location>
</feature>
<keyword evidence="1" id="KW-0472">Membrane</keyword>
<dbReference type="EMBL" id="WHLY01000002">
    <property type="protein sequence ID" value="MPR34957.1"/>
    <property type="molecule type" value="Genomic_DNA"/>
</dbReference>
<feature type="transmembrane region" description="Helical" evidence="1">
    <location>
        <begin position="243"/>
        <end position="264"/>
    </location>
</feature>
<feature type="transmembrane region" description="Helical" evidence="1">
    <location>
        <begin position="107"/>
        <end position="125"/>
    </location>
</feature>
<feature type="transmembrane region" description="Helical" evidence="1">
    <location>
        <begin position="162"/>
        <end position="179"/>
    </location>
</feature>
<organism evidence="2 3">
    <name type="scientific">Salmonirosea aquatica</name>
    <dbReference type="NCBI Taxonomy" id="2654236"/>
    <lineage>
        <taxon>Bacteria</taxon>
        <taxon>Pseudomonadati</taxon>
        <taxon>Bacteroidota</taxon>
        <taxon>Cytophagia</taxon>
        <taxon>Cytophagales</taxon>
        <taxon>Spirosomataceae</taxon>
        <taxon>Salmonirosea</taxon>
    </lineage>
</organism>
<name>A0A7C9BJ29_9BACT</name>
<gene>
    <name evidence="2" type="ORF">GBK04_16745</name>
</gene>
<evidence type="ECO:0000313" key="2">
    <source>
        <dbReference type="EMBL" id="MPR34957.1"/>
    </source>
</evidence>
<dbReference type="AlphaFoldDB" id="A0A7C9BJ29"/>
<accession>A0A7C9BJ29</accession>
<evidence type="ECO:0000256" key="1">
    <source>
        <dbReference type="SAM" id="Phobius"/>
    </source>
</evidence>
<keyword evidence="3" id="KW-1185">Reference proteome</keyword>